<keyword evidence="8" id="KW-1185">Reference proteome</keyword>
<organism evidence="7 8">
    <name type="scientific">Zestomonas carbonaria</name>
    <dbReference type="NCBI Taxonomy" id="2762745"/>
    <lineage>
        <taxon>Bacteria</taxon>
        <taxon>Pseudomonadati</taxon>
        <taxon>Pseudomonadota</taxon>
        <taxon>Gammaproteobacteria</taxon>
        <taxon>Pseudomonadales</taxon>
        <taxon>Pseudomonadaceae</taxon>
        <taxon>Zestomonas</taxon>
    </lineage>
</organism>
<evidence type="ECO:0000256" key="5">
    <source>
        <dbReference type="SAM" id="SignalP"/>
    </source>
</evidence>
<evidence type="ECO:0000256" key="3">
    <source>
        <dbReference type="ARBA" id="ARBA00022801"/>
    </source>
</evidence>
<protein>
    <submittedName>
        <fullName evidence="7">Arylsulfatase</fullName>
        <ecNumber evidence="7">3.1.6.1</ecNumber>
    </submittedName>
</protein>
<dbReference type="InterPro" id="IPR050738">
    <property type="entry name" value="Sulfatase"/>
</dbReference>
<dbReference type="InterPro" id="IPR000917">
    <property type="entry name" value="Sulfatase_N"/>
</dbReference>
<evidence type="ECO:0000313" key="8">
    <source>
        <dbReference type="Proteomes" id="UP000583387"/>
    </source>
</evidence>
<dbReference type="Pfam" id="PF00884">
    <property type="entry name" value="Sulfatase"/>
    <property type="match status" value="1"/>
</dbReference>
<dbReference type="EMBL" id="CAJFCI010000080">
    <property type="protein sequence ID" value="CAD5110087.1"/>
    <property type="molecule type" value="Genomic_DNA"/>
</dbReference>
<feature type="signal peptide" evidence="5">
    <location>
        <begin position="1"/>
        <end position="21"/>
    </location>
</feature>
<dbReference type="EC" id="3.1.6.1" evidence="7"/>
<dbReference type="PANTHER" id="PTHR42693:SF33">
    <property type="entry name" value="ARYLSULFATASE"/>
    <property type="match status" value="1"/>
</dbReference>
<feature type="domain" description="Sulfatase N-terminal" evidence="6">
    <location>
        <begin position="27"/>
        <end position="430"/>
    </location>
</feature>
<accession>A0A7U7ERY4</accession>
<dbReference type="CDD" id="cd16025">
    <property type="entry name" value="PAS_like"/>
    <property type="match status" value="1"/>
</dbReference>
<dbReference type="PROSITE" id="PS00149">
    <property type="entry name" value="SULFATASE_2"/>
    <property type="match status" value="1"/>
</dbReference>
<reference evidence="7 8" key="1">
    <citation type="submission" date="2020-08" db="EMBL/GenBank/DDBJ databases">
        <authorList>
            <person name="Criscuolo A."/>
        </authorList>
    </citation>
    <scope>NUCLEOTIDE SEQUENCE [LARGE SCALE GENOMIC DNA]</scope>
    <source>
        <strain evidence="7">CIP111764</strain>
    </source>
</reference>
<dbReference type="RefSeq" id="WP_187673382.1">
    <property type="nucleotide sequence ID" value="NZ_CAJFCI010000080.1"/>
</dbReference>
<dbReference type="SUPFAM" id="SSF53649">
    <property type="entry name" value="Alkaline phosphatase-like"/>
    <property type="match status" value="1"/>
</dbReference>
<evidence type="ECO:0000259" key="6">
    <source>
        <dbReference type="Pfam" id="PF00884"/>
    </source>
</evidence>
<dbReference type="Gene3D" id="3.30.1120.10">
    <property type="match status" value="1"/>
</dbReference>
<feature type="chain" id="PRO_5031360919" evidence="5">
    <location>
        <begin position="22"/>
        <end position="554"/>
    </location>
</feature>
<gene>
    <name evidence="7" type="primary">atsA_1</name>
    <name evidence="7" type="ORF">PSEWESI4_04403</name>
</gene>
<keyword evidence="2" id="KW-0479">Metal-binding</keyword>
<dbReference type="AlphaFoldDB" id="A0A7U7ERY4"/>
<evidence type="ECO:0000256" key="2">
    <source>
        <dbReference type="ARBA" id="ARBA00022723"/>
    </source>
</evidence>
<proteinExistence type="inferred from homology"/>
<sequence>MNTVLKRLACLLLGLSLPALAADAKQPNIVLIVADDLGFSDIGALGGEIATPYLDDLAQQGMLLMDFHATPSCSPTRAMLMSGNDPHLTGVGMMAEWRGRLPEGTEVRPGYEGVLADNVPTLAELLGDSGYHTYIAGKWHLGKRLEQQPHKRGFDEAYVLLEGGAANFKQDNMALLPNYSTTYVHNGQPIELPDDFYSSTWYTDRLIEMIGKRTGDGKPFFAFAAYTAPHWPLQAPDSYLEKYRGRYDAGYEVIAEQRLARQRELGLVPAEHPVKAQLEGVPAWSELSPRQRRESARGMEVYAAMVESLDAEIGRLVEYLRGAGLLEDTLILFMADNGPEARASADPEWVARNFDNSLDNYGRRDSFLMQGLAWAQVSSLPSRRHKMTTYQGGIRVPAFVYFPGRVESGRSQVLASARDVLPTLLDLAGATPPSVKYRGRDVIPPQGASLLPLLQGRDSLVHSRDEPMGWELNGNAALRKGRMKLLFDVKDPQAAWRLYDLAADPGERRDLAAERPDVLADLLRDWRAYARRNNILLDEHARPRVPQSAEPLKP</sequence>
<dbReference type="Proteomes" id="UP000583387">
    <property type="component" value="Unassembled WGS sequence"/>
</dbReference>
<name>A0A7U7ERY4_9GAMM</name>
<keyword evidence="3 7" id="KW-0378">Hydrolase</keyword>
<evidence type="ECO:0000256" key="4">
    <source>
        <dbReference type="ARBA" id="ARBA00022837"/>
    </source>
</evidence>
<dbReference type="InterPro" id="IPR024607">
    <property type="entry name" value="Sulfatase_CS"/>
</dbReference>
<keyword evidence="5" id="KW-0732">Signal</keyword>
<evidence type="ECO:0000313" key="7">
    <source>
        <dbReference type="EMBL" id="CAD5110087.1"/>
    </source>
</evidence>
<dbReference type="PANTHER" id="PTHR42693">
    <property type="entry name" value="ARYLSULFATASE FAMILY MEMBER"/>
    <property type="match status" value="1"/>
</dbReference>
<comment type="caution">
    <text evidence="7">The sequence shown here is derived from an EMBL/GenBank/DDBJ whole genome shotgun (WGS) entry which is preliminary data.</text>
</comment>
<comment type="similarity">
    <text evidence="1">Belongs to the sulfatase family.</text>
</comment>
<dbReference type="InterPro" id="IPR017850">
    <property type="entry name" value="Alkaline_phosphatase_core_sf"/>
</dbReference>
<keyword evidence="4" id="KW-0106">Calcium</keyword>
<dbReference type="Gene3D" id="3.40.720.10">
    <property type="entry name" value="Alkaline Phosphatase, subunit A"/>
    <property type="match status" value="1"/>
</dbReference>
<evidence type="ECO:0000256" key="1">
    <source>
        <dbReference type="ARBA" id="ARBA00008779"/>
    </source>
</evidence>
<dbReference type="GO" id="GO:0046872">
    <property type="term" value="F:metal ion binding"/>
    <property type="evidence" value="ECO:0007669"/>
    <property type="project" value="UniProtKB-KW"/>
</dbReference>
<dbReference type="GO" id="GO:0004065">
    <property type="term" value="F:arylsulfatase activity"/>
    <property type="evidence" value="ECO:0007669"/>
    <property type="project" value="UniProtKB-EC"/>
</dbReference>